<name>A0A4S3MCM3_9RHOB</name>
<sequence length="265" mass="28730">MRRLLFRLTLLVALCAGVIAAASQAERWLFYPFDPSHETPKQAGLPMAETFLPTPDGETLVIWTADAKPGKPTILYFHGNAGNLADRTGRFQRFLKRGYGLIAPAYRGSSGSTGTPSEATLTADARLVYDHLAPRNTVIYGESLGTAVAISLTAGLTDKPLGLLLEAPFTSIPDLAQVHYPQLASYADKLANQWPSLTRAAQLSLPLFIWHGSQDTLIPQTQGREILAAAPGPRKVFLSVKGAGHTDIWRADSLPALWRFLDGLL</sequence>
<protein>
    <submittedName>
        <fullName evidence="2">Alpha/beta hydrolase</fullName>
    </submittedName>
</protein>
<organism evidence="2 3">
    <name type="scientific">Thalassobius vesicularis</name>
    <dbReference type="NCBI Taxonomy" id="1294297"/>
    <lineage>
        <taxon>Bacteria</taxon>
        <taxon>Pseudomonadati</taxon>
        <taxon>Pseudomonadota</taxon>
        <taxon>Alphaproteobacteria</taxon>
        <taxon>Rhodobacterales</taxon>
        <taxon>Roseobacteraceae</taxon>
        <taxon>Thalassovita</taxon>
    </lineage>
</organism>
<dbReference type="Gene3D" id="3.40.50.1820">
    <property type="entry name" value="alpha/beta hydrolase"/>
    <property type="match status" value="1"/>
</dbReference>
<reference evidence="2 3" key="1">
    <citation type="submission" date="2019-04" db="EMBL/GenBank/DDBJ databases">
        <title>Draft genome sequence of Youngimonas vesicularis.</title>
        <authorList>
            <person name="Hameed A."/>
        </authorList>
    </citation>
    <scope>NUCLEOTIDE SEQUENCE [LARGE SCALE GENOMIC DNA]</scope>
    <source>
        <strain evidence="2 3">CC-AMW-E</strain>
    </source>
</reference>
<feature type="chain" id="PRO_5020876108" evidence="1">
    <location>
        <begin position="26"/>
        <end position="265"/>
    </location>
</feature>
<keyword evidence="2" id="KW-0378">Hydrolase</keyword>
<dbReference type="Proteomes" id="UP000306113">
    <property type="component" value="Unassembled WGS sequence"/>
</dbReference>
<evidence type="ECO:0000313" key="2">
    <source>
        <dbReference type="EMBL" id="THD75820.1"/>
    </source>
</evidence>
<dbReference type="InterPro" id="IPR029058">
    <property type="entry name" value="AB_hydrolase_fold"/>
</dbReference>
<keyword evidence="1" id="KW-0732">Signal</keyword>
<dbReference type="AlphaFoldDB" id="A0A4S3MCM3"/>
<dbReference type="RefSeq" id="WP_136338182.1">
    <property type="nucleotide sequence ID" value="NZ_SSMD01000002.1"/>
</dbReference>
<dbReference type="GO" id="GO:0016787">
    <property type="term" value="F:hydrolase activity"/>
    <property type="evidence" value="ECO:0007669"/>
    <property type="project" value="UniProtKB-KW"/>
</dbReference>
<dbReference type="SUPFAM" id="SSF53474">
    <property type="entry name" value="alpha/beta-Hydrolases"/>
    <property type="match status" value="1"/>
</dbReference>
<feature type="signal peptide" evidence="1">
    <location>
        <begin position="1"/>
        <end position="25"/>
    </location>
</feature>
<dbReference type="EMBL" id="SSMD01000002">
    <property type="protein sequence ID" value="THD75820.1"/>
    <property type="molecule type" value="Genomic_DNA"/>
</dbReference>
<gene>
    <name evidence="2" type="ORF">E7681_05025</name>
</gene>
<proteinExistence type="predicted"/>
<evidence type="ECO:0000313" key="3">
    <source>
        <dbReference type="Proteomes" id="UP000306113"/>
    </source>
</evidence>
<dbReference type="OrthoDB" id="9798884at2"/>
<accession>A0A4S3MCM3</accession>
<dbReference type="PANTHER" id="PTHR12277:SF81">
    <property type="entry name" value="PROTEIN ABHD13"/>
    <property type="match status" value="1"/>
</dbReference>
<comment type="caution">
    <text evidence="2">The sequence shown here is derived from an EMBL/GenBank/DDBJ whole genome shotgun (WGS) entry which is preliminary data.</text>
</comment>
<evidence type="ECO:0000256" key="1">
    <source>
        <dbReference type="SAM" id="SignalP"/>
    </source>
</evidence>
<dbReference type="PANTHER" id="PTHR12277">
    <property type="entry name" value="ALPHA/BETA HYDROLASE DOMAIN-CONTAINING PROTEIN"/>
    <property type="match status" value="1"/>
</dbReference>
<keyword evidence="3" id="KW-1185">Reference proteome</keyword>